<reference evidence="6 7" key="1">
    <citation type="submission" date="2018-05" db="EMBL/GenBank/DDBJ databases">
        <title>Genome sequencing and assembly of the regulated plant pathogen Lachnellula willkommii and related sister species for the development of diagnostic species identification markers.</title>
        <authorList>
            <person name="Giroux E."/>
            <person name="Bilodeau G."/>
        </authorList>
    </citation>
    <scope>NUCLEOTIDE SEQUENCE [LARGE SCALE GENOMIC DNA]</scope>
    <source>
        <strain evidence="6 7">CBS 268.59</strain>
    </source>
</reference>
<accession>A0A8T9BVZ2</accession>
<keyword evidence="1" id="KW-0489">Methyltransferase</keyword>
<protein>
    <submittedName>
        <fullName evidence="6">O-methyltransferase gsfB</fullName>
    </submittedName>
</protein>
<dbReference type="InterPro" id="IPR001077">
    <property type="entry name" value="COMT_C"/>
</dbReference>
<dbReference type="PANTHER" id="PTHR43712">
    <property type="entry name" value="PUTATIVE (AFU_ORTHOLOGUE AFUA_4G14580)-RELATED"/>
    <property type="match status" value="1"/>
</dbReference>
<dbReference type="GO" id="GO:0032259">
    <property type="term" value="P:methylation"/>
    <property type="evidence" value="ECO:0007669"/>
    <property type="project" value="UniProtKB-KW"/>
</dbReference>
<feature type="domain" description="O-methyltransferase C-terminal" evidence="4">
    <location>
        <begin position="205"/>
        <end position="398"/>
    </location>
</feature>
<dbReference type="InterPro" id="IPR036390">
    <property type="entry name" value="WH_DNA-bd_sf"/>
</dbReference>
<dbReference type="Gene3D" id="1.10.10.10">
    <property type="entry name" value="Winged helix-like DNA-binding domain superfamily/Winged helix DNA-binding domain"/>
    <property type="match status" value="1"/>
</dbReference>
<dbReference type="PROSITE" id="PS51683">
    <property type="entry name" value="SAM_OMT_II"/>
    <property type="match status" value="1"/>
</dbReference>
<evidence type="ECO:0000256" key="1">
    <source>
        <dbReference type="ARBA" id="ARBA00022603"/>
    </source>
</evidence>
<dbReference type="Gene3D" id="3.40.50.150">
    <property type="entry name" value="Vaccinia Virus protein VP39"/>
    <property type="match status" value="1"/>
</dbReference>
<evidence type="ECO:0000256" key="2">
    <source>
        <dbReference type="ARBA" id="ARBA00022679"/>
    </source>
</evidence>
<feature type="domain" description="O-methyltransferase dimerisation" evidence="5">
    <location>
        <begin position="95"/>
        <end position="160"/>
    </location>
</feature>
<dbReference type="EMBL" id="QGMK01001959">
    <property type="protein sequence ID" value="TVY62717.1"/>
    <property type="molecule type" value="Genomic_DNA"/>
</dbReference>
<dbReference type="Proteomes" id="UP000469558">
    <property type="component" value="Unassembled WGS sequence"/>
</dbReference>
<dbReference type="OrthoDB" id="1606438at2759"/>
<keyword evidence="7" id="KW-1185">Reference proteome</keyword>
<proteinExistence type="predicted"/>
<dbReference type="SUPFAM" id="SSF46785">
    <property type="entry name" value="Winged helix' DNA-binding domain"/>
    <property type="match status" value="1"/>
</dbReference>
<keyword evidence="2" id="KW-0808">Transferase</keyword>
<dbReference type="SUPFAM" id="SSF53335">
    <property type="entry name" value="S-adenosyl-L-methionine-dependent methyltransferases"/>
    <property type="match status" value="1"/>
</dbReference>
<evidence type="ECO:0000313" key="7">
    <source>
        <dbReference type="Proteomes" id="UP000469558"/>
    </source>
</evidence>
<dbReference type="InterPro" id="IPR036388">
    <property type="entry name" value="WH-like_DNA-bd_sf"/>
</dbReference>
<dbReference type="InterPro" id="IPR029063">
    <property type="entry name" value="SAM-dependent_MTases_sf"/>
</dbReference>
<dbReference type="Pfam" id="PF08100">
    <property type="entry name" value="Dimerisation"/>
    <property type="match status" value="1"/>
</dbReference>
<name>A0A8T9BVZ2_9HELO</name>
<dbReference type="Pfam" id="PF00891">
    <property type="entry name" value="Methyltransf_2"/>
    <property type="match status" value="1"/>
</dbReference>
<evidence type="ECO:0000313" key="6">
    <source>
        <dbReference type="EMBL" id="TVY62717.1"/>
    </source>
</evidence>
<gene>
    <name evidence="6" type="primary">gsfB_2</name>
    <name evidence="6" type="ORF">LSUE1_G008495</name>
</gene>
<feature type="non-terminal residue" evidence="6">
    <location>
        <position position="1"/>
    </location>
</feature>
<dbReference type="InterPro" id="IPR016461">
    <property type="entry name" value="COMT-like"/>
</dbReference>
<evidence type="ECO:0000259" key="4">
    <source>
        <dbReference type="Pfam" id="PF00891"/>
    </source>
</evidence>
<comment type="caution">
    <text evidence="6">The sequence shown here is derived from an EMBL/GenBank/DDBJ whole genome shotgun (WGS) entry which is preliminary data.</text>
</comment>
<dbReference type="GO" id="GO:0008171">
    <property type="term" value="F:O-methyltransferase activity"/>
    <property type="evidence" value="ECO:0007669"/>
    <property type="project" value="InterPro"/>
</dbReference>
<keyword evidence="3" id="KW-0949">S-adenosyl-L-methionine</keyword>
<evidence type="ECO:0000259" key="5">
    <source>
        <dbReference type="Pfam" id="PF08100"/>
    </source>
</evidence>
<evidence type="ECO:0000256" key="3">
    <source>
        <dbReference type="ARBA" id="ARBA00022691"/>
    </source>
</evidence>
<dbReference type="InterPro" id="IPR012967">
    <property type="entry name" value="COMT_dimerisation"/>
</dbReference>
<dbReference type="AlphaFoldDB" id="A0A8T9BVZ2"/>
<dbReference type="PANTHER" id="PTHR43712:SF12">
    <property type="entry name" value="STERIGMATOCYSTIN 8-O-METHYLTRANSFERASE"/>
    <property type="match status" value="1"/>
</dbReference>
<sequence>PLFLFSSTMASPNMAPRIVELAAQISTAVAQLQEHLSAQGAPSPSFSEDSPENLPPDVSHLKDALLDATAELHELLLDPLALLFKFASISNLVSIDAICRYKIPDMIPTGGQIALTEISEKTGLEKGAVRRLLRHAMAMHILREPEPEIVAHTKISKFLTIPYINGWVNFESRDTWPATTRIVDAIQKWPNSQEAIQTGFVLANNGKSVQEVVTMDPERAMRFGSAMQAVNHVPGYAIENLSTVYDWASLGDVYVVNVGGSRGQAAIELAKNFGNINILVQDSAQTIQGAEFAIPEELKGRIEFKAHQLFEPQTVKASVYFFRMVFRGLGDTYAVQVLKAQIPVLKPGVKILIQDVCMPEPHAIPTWRERISRSVDLALECFSNGRERYMDEWKALFALADKRFVLLRVSVPKDSLLGILEVYWDVSNAGEA</sequence>
<organism evidence="6 7">
    <name type="scientific">Lachnellula suecica</name>
    <dbReference type="NCBI Taxonomy" id="602035"/>
    <lineage>
        <taxon>Eukaryota</taxon>
        <taxon>Fungi</taxon>
        <taxon>Dikarya</taxon>
        <taxon>Ascomycota</taxon>
        <taxon>Pezizomycotina</taxon>
        <taxon>Leotiomycetes</taxon>
        <taxon>Helotiales</taxon>
        <taxon>Lachnaceae</taxon>
        <taxon>Lachnellula</taxon>
    </lineage>
</organism>